<dbReference type="GO" id="GO:0016020">
    <property type="term" value="C:membrane"/>
    <property type="evidence" value="ECO:0007669"/>
    <property type="project" value="UniProtKB-SubCell"/>
</dbReference>
<evidence type="ECO:0000256" key="3">
    <source>
        <dbReference type="ARBA" id="ARBA00022448"/>
    </source>
</evidence>
<keyword evidence="4 8" id="KW-0812">Transmembrane</keyword>
<dbReference type="InterPro" id="IPR040359">
    <property type="entry name" value="GDU"/>
</dbReference>
<organism evidence="9 10">
    <name type="scientific">Erythroxylum novogranatense</name>
    <dbReference type="NCBI Taxonomy" id="1862640"/>
    <lineage>
        <taxon>Eukaryota</taxon>
        <taxon>Viridiplantae</taxon>
        <taxon>Streptophyta</taxon>
        <taxon>Embryophyta</taxon>
        <taxon>Tracheophyta</taxon>
        <taxon>Spermatophyta</taxon>
        <taxon>Magnoliopsida</taxon>
        <taxon>eudicotyledons</taxon>
        <taxon>Gunneridae</taxon>
        <taxon>Pentapetalae</taxon>
        <taxon>rosids</taxon>
        <taxon>fabids</taxon>
        <taxon>Malpighiales</taxon>
        <taxon>Erythroxylaceae</taxon>
        <taxon>Erythroxylum</taxon>
    </lineage>
</organism>
<evidence type="ECO:0000313" key="10">
    <source>
        <dbReference type="Proteomes" id="UP001159364"/>
    </source>
</evidence>
<dbReference type="AlphaFoldDB" id="A0AAV8U7I2"/>
<keyword evidence="6 8" id="KW-1133">Transmembrane helix</keyword>
<dbReference type="PANTHER" id="PTHR33228:SF76">
    <property type="entry name" value="PROTEIN GLUTAMINE DUMPER 7"/>
    <property type="match status" value="1"/>
</dbReference>
<dbReference type="GO" id="GO:0006865">
    <property type="term" value="P:amino acid transport"/>
    <property type="evidence" value="ECO:0007669"/>
    <property type="project" value="UniProtKB-KW"/>
</dbReference>
<gene>
    <name evidence="9" type="ORF">K2173_020261</name>
</gene>
<reference evidence="9 10" key="1">
    <citation type="submission" date="2021-09" db="EMBL/GenBank/DDBJ databases">
        <title>Genomic insights and catalytic innovation underlie evolution of tropane alkaloids biosynthesis.</title>
        <authorList>
            <person name="Wang Y.-J."/>
            <person name="Tian T."/>
            <person name="Huang J.-P."/>
            <person name="Huang S.-X."/>
        </authorList>
    </citation>
    <scope>NUCLEOTIDE SEQUENCE [LARGE SCALE GENOMIC DNA]</scope>
    <source>
        <strain evidence="9">KIB-2018</strain>
        <tissue evidence="9">Leaf</tissue>
    </source>
</reference>
<comment type="similarity">
    <text evidence="2">Belongs to the GLUTAMINE DUMPER 1 (TC 9.B.60) family.</text>
</comment>
<comment type="caution">
    <text evidence="9">The sequence shown here is derived from an EMBL/GenBank/DDBJ whole genome shotgun (WGS) entry which is preliminary data.</text>
</comment>
<dbReference type="GO" id="GO:0080143">
    <property type="term" value="P:regulation of amino acid export"/>
    <property type="evidence" value="ECO:0007669"/>
    <property type="project" value="InterPro"/>
</dbReference>
<sequence>MMSTASNSVRFLRWNSPIPYLFGGLALMLLCIALALIVLVCSYRRSLSDVEKGGKLVDLPSFDDMEPKIVVIMAGEEQPTYLAKPTCSCQKETSFGSGASTQN</sequence>
<dbReference type="Proteomes" id="UP001159364">
    <property type="component" value="Linkage Group LG01"/>
</dbReference>
<keyword evidence="3" id="KW-0813">Transport</keyword>
<keyword evidence="5" id="KW-0029">Amino-acid transport</keyword>
<name>A0AAV8U7I2_9ROSI</name>
<protein>
    <submittedName>
        <fullName evidence="9">Uncharacterized protein</fullName>
    </submittedName>
</protein>
<comment type="subcellular location">
    <subcellularLocation>
        <location evidence="1">Membrane</location>
        <topology evidence="1">Single-pass membrane protein</topology>
    </subcellularLocation>
</comment>
<evidence type="ECO:0000256" key="4">
    <source>
        <dbReference type="ARBA" id="ARBA00022692"/>
    </source>
</evidence>
<evidence type="ECO:0000256" key="5">
    <source>
        <dbReference type="ARBA" id="ARBA00022970"/>
    </source>
</evidence>
<evidence type="ECO:0000256" key="2">
    <source>
        <dbReference type="ARBA" id="ARBA00009977"/>
    </source>
</evidence>
<evidence type="ECO:0000256" key="7">
    <source>
        <dbReference type="ARBA" id="ARBA00023136"/>
    </source>
</evidence>
<evidence type="ECO:0000256" key="8">
    <source>
        <dbReference type="SAM" id="Phobius"/>
    </source>
</evidence>
<feature type="transmembrane region" description="Helical" evidence="8">
    <location>
        <begin position="20"/>
        <end position="43"/>
    </location>
</feature>
<evidence type="ECO:0000256" key="1">
    <source>
        <dbReference type="ARBA" id="ARBA00004167"/>
    </source>
</evidence>
<dbReference type="PANTHER" id="PTHR33228">
    <property type="entry name" value="PROTEIN GLUTAMINE DUMPER 4-RELATED"/>
    <property type="match status" value="1"/>
</dbReference>
<keyword evidence="10" id="KW-1185">Reference proteome</keyword>
<proteinExistence type="inferred from homology"/>
<keyword evidence="7 8" id="KW-0472">Membrane</keyword>
<evidence type="ECO:0000256" key="6">
    <source>
        <dbReference type="ARBA" id="ARBA00022989"/>
    </source>
</evidence>
<evidence type="ECO:0000313" key="9">
    <source>
        <dbReference type="EMBL" id="KAJ8775257.1"/>
    </source>
</evidence>
<accession>A0AAV8U7I2</accession>
<dbReference type="EMBL" id="JAIWQS010000001">
    <property type="protein sequence ID" value="KAJ8775257.1"/>
    <property type="molecule type" value="Genomic_DNA"/>
</dbReference>